<organism evidence="3 4">
    <name type="scientific">Triparma columacea</name>
    <dbReference type="NCBI Taxonomy" id="722753"/>
    <lineage>
        <taxon>Eukaryota</taxon>
        <taxon>Sar</taxon>
        <taxon>Stramenopiles</taxon>
        <taxon>Ochrophyta</taxon>
        <taxon>Bolidophyceae</taxon>
        <taxon>Parmales</taxon>
        <taxon>Triparmaceae</taxon>
        <taxon>Triparma</taxon>
    </lineage>
</organism>
<proteinExistence type="predicted"/>
<evidence type="ECO:0000256" key="2">
    <source>
        <dbReference type="SAM" id="MobiDB-lite"/>
    </source>
</evidence>
<evidence type="ECO:0000256" key="1">
    <source>
        <dbReference type="SAM" id="Coils"/>
    </source>
</evidence>
<dbReference type="Proteomes" id="UP001165065">
    <property type="component" value="Unassembled WGS sequence"/>
</dbReference>
<reference evidence="4" key="1">
    <citation type="journal article" date="2023" name="Commun. Biol.">
        <title>Genome analysis of Parmales, the sister group of diatoms, reveals the evolutionary specialization of diatoms from phago-mixotrophs to photoautotrophs.</title>
        <authorList>
            <person name="Ban H."/>
            <person name="Sato S."/>
            <person name="Yoshikawa S."/>
            <person name="Yamada K."/>
            <person name="Nakamura Y."/>
            <person name="Ichinomiya M."/>
            <person name="Sato N."/>
            <person name="Blanc-Mathieu R."/>
            <person name="Endo H."/>
            <person name="Kuwata A."/>
            <person name="Ogata H."/>
        </authorList>
    </citation>
    <scope>NUCLEOTIDE SEQUENCE [LARGE SCALE GENOMIC DNA]</scope>
</reference>
<feature type="coiled-coil region" evidence="1">
    <location>
        <begin position="180"/>
        <end position="214"/>
    </location>
</feature>
<evidence type="ECO:0000313" key="3">
    <source>
        <dbReference type="EMBL" id="GMI49290.1"/>
    </source>
</evidence>
<dbReference type="AlphaFoldDB" id="A0A9W7GS25"/>
<gene>
    <name evidence="3" type="ORF">TrCOL_g6901</name>
</gene>
<dbReference type="OrthoDB" id="44608at2759"/>
<protein>
    <submittedName>
        <fullName evidence="3">Uncharacterized protein</fullName>
    </submittedName>
</protein>
<sequence>MSTNEQKLRALSASIAGVSQSIRAAGSSKQKHLLRVRELELSLQSADTDSAKEAAAKDLSDYTQEYDSKASSALTVTLLSSTYPEAAQVTISCSQPIADYVLTLDTPVTISGIKKSLATVGVTVKDGSTVLGEGEAMDVEPLCKVGVKAVEEIDIPANQGTEGEEGGEGGGSVKLEFSYTQGTGDAMEELRVEYEKLEKERREVINALRREKALEMSAAGGEGQAVKKGFLNGGNQKKNEKGIWGKIGKVKEWGMEKGMKVWRFKNFLLFFGVVGMVGWKGDELALPEPV</sequence>
<keyword evidence="1" id="KW-0175">Coiled coil</keyword>
<keyword evidence="4" id="KW-1185">Reference proteome</keyword>
<feature type="region of interest" description="Disordered" evidence="2">
    <location>
        <begin position="155"/>
        <end position="174"/>
    </location>
</feature>
<dbReference type="EMBL" id="BRYA01000487">
    <property type="protein sequence ID" value="GMI49290.1"/>
    <property type="molecule type" value="Genomic_DNA"/>
</dbReference>
<name>A0A9W7GS25_9STRA</name>
<accession>A0A9W7GS25</accession>
<comment type="caution">
    <text evidence="3">The sequence shown here is derived from an EMBL/GenBank/DDBJ whole genome shotgun (WGS) entry which is preliminary data.</text>
</comment>
<evidence type="ECO:0000313" key="4">
    <source>
        <dbReference type="Proteomes" id="UP001165065"/>
    </source>
</evidence>